<dbReference type="Pfam" id="PF02627">
    <property type="entry name" value="CMD"/>
    <property type="match status" value="1"/>
</dbReference>
<feature type="domain" description="Carboxymuconolactone decarboxylase-like" evidence="1">
    <location>
        <begin position="18"/>
        <end position="99"/>
    </location>
</feature>
<dbReference type="InterPro" id="IPR003779">
    <property type="entry name" value="CMD-like"/>
</dbReference>
<dbReference type="EMBL" id="QYUN01000002">
    <property type="protein sequence ID" value="RJG05508.1"/>
    <property type="molecule type" value="Genomic_DNA"/>
</dbReference>
<dbReference type="SUPFAM" id="SSF69118">
    <property type="entry name" value="AhpD-like"/>
    <property type="match status" value="1"/>
</dbReference>
<name>A0A418WZ44_9BURK</name>
<dbReference type="InterPro" id="IPR029032">
    <property type="entry name" value="AhpD-like"/>
</dbReference>
<dbReference type="NCBIfam" id="TIGR00778">
    <property type="entry name" value="ahpD_dom"/>
    <property type="match status" value="1"/>
</dbReference>
<accession>A0A418WZ44</accession>
<dbReference type="PANTHER" id="PTHR34846">
    <property type="entry name" value="4-CARBOXYMUCONOLACTONE DECARBOXYLASE FAMILY PROTEIN (AFU_ORTHOLOGUE AFUA_6G11590)"/>
    <property type="match status" value="1"/>
</dbReference>
<evidence type="ECO:0000259" key="1">
    <source>
        <dbReference type="Pfam" id="PF02627"/>
    </source>
</evidence>
<keyword evidence="3" id="KW-1185">Reference proteome</keyword>
<sequence>MTTSHARMEYNDFTRIAPAVSAALSEMGKAVSQSGLDKDLTELIKIRASQINGCAFCVQFHLNIARKLGVAASKLDMVAVWREAGIYTAREQAALKWTEVLTDVARRGSPDDVYGEVREQFSEVELAHLTAAIANINAWNRIAMGYRFSPQIPA</sequence>
<organism evidence="2 3">
    <name type="scientific">Noviherbaspirillum cavernae</name>
    <dbReference type="NCBI Taxonomy" id="2320862"/>
    <lineage>
        <taxon>Bacteria</taxon>
        <taxon>Pseudomonadati</taxon>
        <taxon>Pseudomonadota</taxon>
        <taxon>Betaproteobacteria</taxon>
        <taxon>Burkholderiales</taxon>
        <taxon>Oxalobacteraceae</taxon>
        <taxon>Noviherbaspirillum</taxon>
    </lineage>
</organism>
<dbReference type="RefSeq" id="WP_119737264.1">
    <property type="nucleotide sequence ID" value="NZ_QYUN01000002.1"/>
</dbReference>
<proteinExistence type="predicted"/>
<dbReference type="PANTHER" id="PTHR34846:SF7">
    <property type="entry name" value="BLL7811 PROTEIN"/>
    <property type="match status" value="1"/>
</dbReference>
<comment type="caution">
    <text evidence="2">The sequence shown here is derived from an EMBL/GenBank/DDBJ whole genome shotgun (WGS) entry which is preliminary data.</text>
</comment>
<gene>
    <name evidence="2" type="ORF">D3870_05290</name>
</gene>
<dbReference type="GO" id="GO:0051920">
    <property type="term" value="F:peroxiredoxin activity"/>
    <property type="evidence" value="ECO:0007669"/>
    <property type="project" value="InterPro"/>
</dbReference>
<dbReference type="Gene3D" id="1.20.1290.10">
    <property type="entry name" value="AhpD-like"/>
    <property type="match status" value="1"/>
</dbReference>
<dbReference type="AlphaFoldDB" id="A0A418WZ44"/>
<dbReference type="InterPro" id="IPR004675">
    <property type="entry name" value="AhpD_core"/>
</dbReference>
<dbReference type="OrthoDB" id="9801997at2"/>
<protein>
    <submittedName>
        <fullName evidence="2">Carboxymuconolactone decarboxylase family protein</fullName>
    </submittedName>
</protein>
<evidence type="ECO:0000313" key="3">
    <source>
        <dbReference type="Proteomes" id="UP000285190"/>
    </source>
</evidence>
<reference evidence="2 3" key="1">
    <citation type="submission" date="2018-09" db="EMBL/GenBank/DDBJ databases">
        <authorList>
            <person name="Zhu H."/>
        </authorList>
    </citation>
    <scope>NUCLEOTIDE SEQUENCE [LARGE SCALE GENOMIC DNA]</scope>
    <source>
        <strain evidence="2 3">K2R10-39</strain>
    </source>
</reference>
<dbReference type="Proteomes" id="UP000285190">
    <property type="component" value="Unassembled WGS sequence"/>
</dbReference>
<evidence type="ECO:0000313" key="2">
    <source>
        <dbReference type="EMBL" id="RJG05508.1"/>
    </source>
</evidence>